<evidence type="ECO:0000256" key="1">
    <source>
        <dbReference type="ARBA" id="ARBA00023186"/>
    </source>
</evidence>
<dbReference type="Proteomes" id="UP000253805">
    <property type="component" value="Unassembled WGS sequence"/>
</dbReference>
<dbReference type="InterPro" id="IPR020945">
    <property type="entry name" value="DMSO/NO3_reduct_chaperone"/>
</dbReference>
<keyword evidence="1" id="KW-0143">Chaperone</keyword>
<name>A0A369P4I8_9ACTN</name>
<evidence type="ECO:0000313" key="3">
    <source>
        <dbReference type="Proteomes" id="UP000253805"/>
    </source>
</evidence>
<evidence type="ECO:0008006" key="4">
    <source>
        <dbReference type="Google" id="ProtNLM"/>
    </source>
</evidence>
<proteinExistence type="predicted"/>
<accession>A0A369P4I8</accession>
<dbReference type="PANTHER" id="PTHR34227:SF1">
    <property type="entry name" value="DIMETHYL SULFOXIDE REDUCTASE CHAPERONE-RELATED"/>
    <property type="match status" value="1"/>
</dbReference>
<organism evidence="2 3">
    <name type="scientific">Adlercreutzia equolifaciens subsp. celatus</name>
    <dbReference type="NCBI Taxonomy" id="394340"/>
    <lineage>
        <taxon>Bacteria</taxon>
        <taxon>Bacillati</taxon>
        <taxon>Actinomycetota</taxon>
        <taxon>Coriobacteriia</taxon>
        <taxon>Eggerthellales</taxon>
        <taxon>Eggerthellaceae</taxon>
        <taxon>Adlercreutzia</taxon>
    </lineage>
</organism>
<reference evidence="2 3" key="1">
    <citation type="journal article" date="2018" name="Elife">
        <title>Discovery and characterization of a prevalent human gut bacterial enzyme sufficient for the inactivation of a family of plant toxins.</title>
        <authorList>
            <person name="Koppel N."/>
            <person name="Bisanz J.E."/>
            <person name="Pandelia M.E."/>
            <person name="Turnbaugh P.J."/>
            <person name="Balskus E.P."/>
        </authorList>
    </citation>
    <scope>NUCLEOTIDE SEQUENCE [LARGE SCALE GENOMIC DNA]</scope>
    <source>
        <strain evidence="2 3">OB21 GAM 11</strain>
    </source>
</reference>
<dbReference type="InterPro" id="IPR036411">
    <property type="entry name" value="TorD-like_sf"/>
</dbReference>
<sequence length="230" mass="24975">MPWRPEMGYHGIACVGGEGFSVNTVLGIMFKLLAVAWRPPTAGPWIEAVASGMMARDLVEASAALELSPAAIEMFSAALSTYEGADVEEALHVIRREETRLFIGPDPVVENSEGTWLQRAHGVAHPIRMINNHSVAVADFMKECGVVRKGKYNDCIDYLSNEFDFCGYLADGGTLSVSADIDAAERLQAFVDEHLCAWVPGFCVEVEAESAEPFYRGLAVLTGEFARALS</sequence>
<dbReference type="SUPFAM" id="SSF89155">
    <property type="entry name" value="TorD-like"/>
    <property type="match status" value="1"/>
</dbReference>
<dbReference type="PANTHER" id="PTHR34227">
    <property type="entry name" value="CHAPERONE PROTEIN YCDY"/>
    <property type="match status" value="1"/>
</dbReference>
<dbReference type="InterPro" id="IPR050289">
    <property type="entry name" value="TorD/DmsD_chaperones"/>
</dbReference>
<comment type="caution">
    <text evidence="2">The sequence shown here is derived from an EMBL/GenBank/DDBJ whole genome shotgun (WGS) entry which is preliminary data.</text>
</comment>
<dbReference type="AlphaFoldDB" id="A0A369P4I8"/>
<protein>
    <recommendedName>
        <fullName evidence="4">Molecular chaperone TorD family protein</fullName>
    </recommendedName>
</protein>
<dbReference type="EMBL" id="PPUT01000004">
    <property type="protein sequence ID" value="RDC46187.1"/>
    <property type="molecule type" value="Genomic_DNA"/>
</dbReference>
<gene>
    <name evidence="2" type="ORF">C1850_02470</name>
</gene>
<dbReference type="Gene3D" id="1.10.3480.10">
    <property type="entry name" value="TorD-like"/>
    <property type="match status" value="1"/>
</dbReference>
<evidence type="ECO:0000313" key="2">
    <source>
        <dbReference type="EMBL" id="RDC46187.1"/>
    </source>
</evidence>
<dbReference type="Pfam" id="PF02613">
    <property type="entry name" value="Nitrate_red_del"/>
    <property type="match status" value="1"/>
</dbReference>